<dbReference type="PROSITE" id="PS50006">
    <property type="entry name" value="FHA_DOMAIN"/>
    <property type="match status" value="1"/>
</dbReference>
<dbReference type="Pfam" id="PF00498">
    <property type="entry name" value="FHA"/>
    <property type="match status" value="1"/>
</dbReference>
<dbReference type="InterPro" id="IPR008984">
    <property type="entry name" value="SMAD_FHA_dom_sf"/>
</dbReference>
<feature type="domain" description="FHA" evidence="2">
    <location>
        <begin position="419"/>
        <end position="468"/>
    </location>
</feature>
<keyword evidence="4" id="KW-1185">Reference proteome</keyword>
<proteinExistence type="predicted"/>
<keyword evidence="1" id="KW-1133">Transmembrane helix</keyword>
<dbReference type="OrthoDB" id="344049at2"/>
<dbReference type="SUPFAM" id="SSF49879">
    <property type="entry name" value="SMAD/FHA domain"/>
    <property type="match status" value="1"/>
</dbReference>
<sequence>MKIPLKLQNLMIRSFFIHFLILAAFVYPSFVGAESIHLEEYDISRYPKVELKLKTGKGVSLDQEILTVAEQKENRSRRVVGPLKIHRPEGTRPIHIYLITQMTNSFDHNVQATEILKTIVERADSADRFSFVFFTDDVFFSKDDLNKSDALKEAKVPGGKSNRNTSANLDYVFQKISPRLKDTDYILTIFYDQDLIPSNEAQNGEYTPNIPIQVLSYPSNGAKFLAKRYGGTFYSLNSPDFRTQVFGDLDYFRKEPWSLVYESPFQDEWQFQGSGNLEVELETRNSRRLSFSYDLPFRTRLAVFLLHPSIFLPSFTFLLILTLVALIVVLKKGKKYPPEGTVSPEERLHTIEFEQDAYRKMYGNQYQLVYSEEDRIETERAAPVALKEFEQGESYEKATLVFKEGRNPGKQYSLARAETNIGNSDLCDLVLYEQSVSKNHARIRKVRNRYILYDLVSESGTFLNGKKILRPRILYDFDEIGIGKALLVFRGK</sequence>
<evidence type="ECO:0000313" key="4">
    <source>
        <dbReference type="Proteomes" id="UP000297241"/>
    </source>
</evidence>
<dbReference type="Gene3D" id="2.60.200.20">
    <property type="match status" value="1"/>
</dbReference>
<gene>
    <name evidence="3" type="ORF">EHR06_12420</name>
</gene>
<dbReference type="AlphaFoldDB" id="A0A4Z1ASY2"/>
<evidence type="ECO:0000313" key="3">
    <source>
        <dbReference type="EMBL" id="TGM98725.1"/>
    </source>
</evidence>
<dbReference type="SMART" id="SM00240">
    <property type="entry name" value="FHA"/>
    <property type="match status" value="1"/>
</dbReference>
<dbReference type="EMBL" id="RQHS01000018">
    <property type="protein sequence ID" value="TGM98725.1"/>
    <property type="molecule type" value="Genomic_DNA"/>
</dbReference>
<name>A0A4Z1ASY2_9LEPT</name>
<dbReference type="CDD" id="cd00060">
    <property type="entry name" value="FHA"/>
    <property type="match status" value="1"/>
</dbReference>
<evidence type="ECO:0000256" key="1">
    <source>
        <dbReference type="SAM" id="Phobius"/>
    </source>
</evidence>
<evidence type="ECO:0000259" key="2">
    <source>
        <dbReference type="PROSITE" id="PS50006"/>
    </source>
</evidence>
<keyword evidence="1" id="KW-0812">Transmembrane</keyword>
<feature type="transmembrane region" description="Helical" evidence="1">
    <location>
        <begin position="310"/>
        <end position="330"/>
    </location>
</feature>
<dbReference type="InterPro" id="IPR000253">
    <property type="entry name" value="FHA_dom"/>
</dbReference>
<accession>A0A4Z1ASY2</accession>
<reference evidence="3" key="1">
    <citation type="journal article" date="2019" name="PLoS Negl. Trop. Dis.">
        <title>Revisiting the worldwide diversity of Leptospira species in the environment.</title>
        <authorList>
            <person name="Vincent A.T."/>
            <person name="Schiettekatte O."/>
            <person name="Bourhy P."/>
            <person name="Veyrier F.J."/>
            <person name="Picardeau M."/>
        </authorList>
    </citation>
    <scope>NUCLEOTIDE SEQUENCE [LARGE SCALE GENOMIC DNA]</scope>
    <source>
        <strain evidence="3">201601113</strain>
    </source>
</reference>
<dbReference type="RefSeq" id="WP_135757291.1">
    <property type="nucleotide sequence ID" value="NZ_RQHS01000018.1"/>
</dbReference>
<protein>
    <submittedName>
        <fullName evidence="3">FHA domain-containing protein</fullName>
    </submittedName>
</protein>
<keyword evidence="1" id="KW-0472">Membrane</keyword>
<comment type="caution">
    <text evidence="3">The sequence shown here is derived from an EMBL/GenBank/DDBJ whole genome shotgun (WGS) entry which is preliminary data.</text>
</comment>
<organism evidence="3 4">
    <name type="scientific">Leptospira dzoumogneensis</name>
    <dbReference type="NCBI Taxonomy" id="2484904"/>
    <lineage>
        <taxon>Bacteria</taxon>
        <taxon>Pseudomonadati</taxon>
        <taxon>Spirochaetota</taxon>
        <taxon>Spirochaetia</taxon>
        <taxon>Leptospirales</taxon>
        <taxon>Leptospiraceae</taxon>
        <taxon>Leptospira</taxon>
    </lineage>
</organism>
<dbReference type="Proteomes" id="UP000297241">
    <property type="component" value="Unassembled WGS sequence"/>
</dbReference>